<dbReference type="AlphaFoldDB" id="A0A0N7GZU7"/>
<accession>A0A0N7GZU7</accession>
<reference evidence="2" key="1">
    <citation type="submission" date="2015-09" db="EMBL/GenBank/DDBJ databases">
        <title>Whole genome sequence of Pseudomonas fluorescens FW300-N2E3.</title>
        <authorList>
            <person name="Ray J."/>
            <person name="Melnyk R."/>
            <person name="Deutschbauer A."/>
        </authorList>
    </citation>
    <scope>NUCLEOTIDE SEQUENCE [LARGE SCALE GENOMIC DNA]</scope>
    <source>
        <strain evidence="2">FW300-N2E3</strain>
    </source>
</reference>
<dbReference type="RefSeq" id="WP_054594732.1">
    <property type="nucleotide sequence ID" value="NZ_CP012830.1"/>
</dbReference>
<evidence type="ECO:0000313" key="2">
    <source>
        <dbReference type="Proteomes" id="UP000066487"/>
    </source>
</evidence>
<gene>
    <name evidence="1" type="ORF">AO353_09725</name>
</gene>
<proteinExistence type="predicted"/>
<sequence>MALMYIIKGQFSGEETIVKVILFSWTRPTIKPIARPYIDILKGEIHMDSIKSTQCQVCKEIFELNAQQQSFVLPLVEKGQRFIMIECPCCGSSTQYVKTADSAQNQNQDINYRCPITQCAGWVDLIDTHSPPLLGCGECGSVWYEESNFQKEITEIVARHPYRAGSYEKINGKWLPATLSSEPANYEELVQKEPPDENDELVRG</sequence>
<name>A0A0N7GZU7_PSEFL</name>
<evidence type="ECO:0000313" key="1">
    <source>
        <dbReference type="EMBL" id="ALI01332.1"/>
    </source>
</evidence>
<dbReference type="Proteomes" id="UP000066487">
    <property type="component" value="Chromosome"/>
</dbReference>
<protein>
    <submittedName>
        <fullName evidence="1">Uncharacterized protein</fullName>
    </submittedName>
</protein>
<dbReference type="EMBL" id="CP012830">
    <property type="protein sequence ID" value="ALI01332.1"/>
    <property type="molecule type" value="Genomic_DNA"/>
</dbReference>
<organism evidence="1 2">
    <name type="scientific">Pseudomonas fluorescens</name>
    <dbReference type="NCBI Taxonomy" id="294"/>
    <lineage>
        <taxon>Bacteria</taxon>
        <taxon>Pseudomonadati</taxon>
        <taxon>Pseudomonadota</taxon>
        <taxon>Gammaproteobacteria</taxon>
        <taxon>Pseudomonadales</taxon>
        <taxon>Pseudomonadaceae</taxon>
        <taxon>Pseudomonas</taxon>
    </lineage>
</organism>
<reference evidence="1 2" key="2">
    <citation type="journal article" date="2018" name="Nature">
        <title>Mutant phenotypes for thousands of bacterial genes of unknown function.</title>
        <authorList>
            <person name="Price M.N."/>
            <person name="Wetmore K.M."/>
            <person name="Waters R.J."/>
            <person name="Callaghan M."/>
            <person name="Ray J."/>
            <person name="Liu H."/>
            <person name="Kuehl J.V."/>
            <person name="Melnyk R.A."/>
            <person name="Lamson J.S."/>
            <person name="Suh Y."/>
            <person name="Carlson H.K."/>
            <person name="Esquivel Z."/>
            <person name="Sadeeshkumar H."/>
            <person name="Chakraborty R."/>
            <person name="Zane G.M."/>
            <person name="Rubin B.E."/>
            <person name="Wall J.D."/>
            <person name="Visel A."/>
            <person name="Bristow J."/>
            <person name="Blow M.J."/>
            <person name="Arkin A.P."/>
            <person name="Deutschbauer A.M."/>
        </authorList>
    </citation>
    <scope>NUCLEOTIDE SEQUENCE [LARGE SCALE GENOMIC DNA]</scope>
    <source>
        <strain evidence="1 2">FW300-N2E3</strain>
    </source>
</reference>